<dbReference type="GO" id="GO:0004477">
    <property type="term" value="F:methenyltetrahydrofolate cyclohydrolase activity"/>
    <property type="evidence" value="ECO:0007669"/>
    <property type="project" value="UniProtKB-UniRule"/>
</dbReference>
<evidence type="ECO:0000256" key="1">
    <source>
        <dbReference type="ARBA" id="ARBA00004777"/>
    </source>
</evidence>
<feature type="domain" description="Tetrahydrofolate dehydrogenase/cyclohydrolase NAD(P)-binding" evidence="13">
    <location>
        <begin position="140"/>
        <end position="281"/>
    </location>
</feature>
<keyword evidence="4 11" id="KW-0658">Purine biosynthesis</keyword>
<comment type="caution">
    <text evidence="11">Lacks conserved residue(s) required for the propagation of feature annotation.</text>
</comment>
<dbReference type="RefSeq" id="WP_093843871.1">
    <property type="nucleotide sequence ID" value="NZ_FPAB01000007.1"/>
</dbReference>
<proteinExistence type="inferred from homology"/>
<feature type="domain" description="Tetrahydrofolate dehydrogenase/cyclohydrolase catalytic" evidence="12">
    <location>
        <begin position="7"/>
        <end position="121"/>
    </location>
</feature>
<dbReference type="EMBL" id="FPAB01000007">
    <property type="protein sequence ID" value="SFT09653.1"/>
    <property type="molecule type" value="Genomic_DNA"/>
</dbReference>
<dbReference type="InterPro" id="IPR020630">
    <property type="entry name" value="THF_DH/CycHdrlase_cat_dom"/>
</dbReference>
<dbReference type="InterPro" id="IPR000672">
    <property type="entry name" value="THF_DH/CycHdrlase"/>
</dbReference>
<gene>
    <name evidence="11" type="primary">folD</name>
    <name evidence="14" type="ORF">SAMN05444716_107151</name>
</gene>
<comment type="catalytic activity">
    <reaction evidence="11">
        <text>(6R)-5,10-methenyltetrahydrofolate + H2O = (6R)-10-formyltetrahydrofolate + H(+)</text>
        <dbReference type="Rhea" id="RHEA:23700"/>
        <dbReference type="ChEBI" id="CHEBI:15377"/>
        <dbReference type="ChEBI" id="CHEBI:15378"/>
        <dbReference type="ChEBI" id="CHEBI:57455"/>
        <dbReference type="ChEBI" id="CHEBI:195366"/>
        <dbReference type="EC" id="3.5.4.9"/>
    </reaction>
</comment>
<keyword evidence="9 11" id="KW-0486">Methionine biosynthesis</keyword>
<comment type="similarity">
    <text evidence="11">Belongs to the tetrahydrofolate dehydrogenase/cyclohydrolase family.</text>
</comment>
<dbReference type="Pfam" id="PF00763">
    <property type="entry name" value="THF_DHG_CYH"/>
    <property type="match status" value="1"/>
</dbReference>
<reference evidence="15" key="1">
    <citation type="submission" date="2016-10" db="EMBL/GenBank/DDBJ databases">
        <authorList>
            <person name="Varghese N."/>
            <person name="Submissions S."/>
        </authorList>
    </citation>
    <scope>NUCLEOTIDE SEQUENCE [LARGE SCALE GENOMIC DNA]</scope>
    <source>
        <strain evidence="15">CGMCC 4.7047</strain>
    </source>
</reference>
<evidence type="ECO:0000259" key="13">
    <source>
        <dbReference type="Pfam" id="PF02882"/>
    </source>
</evidence>
<name>A0A1I6V7G9_9ACTN</name>
<evidence type="ECO:0000256" key="11">
    <source>
        <dbReference type="HAMAP-Rule" id="MF_01576"/>
    </source>
</evidence>
<dbReference type="GO" id="GO:0009086">
    <property type="term" value="P:methionine biosynthetic process"/>
    <property type="evidence" value="ECO:0007669"/>
    <property type="project" value="UniProtKB-KW"/>
</dbReference>
<evidence type="ECO:0000256" key="8">
    <source>
        <dbReference type="ARBA" id="ARBA00023102"/>
    </source>
</evidence>
<accession>A0A1I6V7G9</accession>
<feature type="binding site" evidence="11">
    <location>
        <begin position="166"/>
        <end position="168"/>
    </location>
    <ligand>
        <name>NADP(+)</name>
        <dbReference type="ChEBI" id="CHEBI:58349"/>
    </ligand>
</feature>
<comment type="function">
    <text evidence="11">Catalyzes the oxidation of 5,10-methylenetetrahydrofolate to 5,10-methenyltetrahydrofolate and then the hydrolysis of 5,10-methenyltetrahydrofolate to 10-formyltetrahydrofolate.</text>
</comment>
<keyword evidence="2 11" id="KW-0554">One-carbon metabolism</keyword>
<evidence type="ECO:0000313" key="14">
    <source>
        <dbReference type="EMBL" id="SFT09653.1"/>
    </source>
</evidence>
<dbReference type="PRINTS" id="PR00085">
    <property type="entry name" value="THFDHDRGNASE"/>
</dbReference>
<dbReference type="InterPro" id="IPR046346">
    <property type="entry name" value="Aminoacid_DH-like_N_sf"/>
</dbReference>
<dbReference type="EC" id="1.5.1.5" evidence="11"/>
<keyword evidence="7 11" id="KW-0560">Oxidoreductase</keyword>
<protein>
    <recommendedName>
        <fullName evidence="11">Bifunctional protein FolD</fullName>
    </recommendedName>
    <domain>
        <recommendedName>
            <fullName evidence="11">Methylenetetrahydrofolate dehydrogenase</fullName>
            <ecNumber evidence="11">1.5.1.5</ecNumber>
        </recommendedName>
    </domain>
    <domain>
        <recommendedName>
            <fullName evidence="11">Methenyltetrahydrofolate cyclohydrolase</fullName>
            <ecNumber evidence="11">3.5.4.9</ecNumber>
        </recommendedName>
    </domain>
</protein>
<comment type="subunit">
    <text evidence="11">Homodimer.</text>
</comment>
<evidence type="ECO:0000256" key="2">
    <source>
        <dbReference type="ARBA" id="ARBA00022563"/>
    </source>
</evidence>
<dbReference type="UniPathway" id="UPA00193"/>
<dbReference type="GO" id="GO:0004488">
    <property type="term" value="F:methylenetetrahydrofolate dehydrogenase (NADP+) activity"/>
    <property type="evidence" value="ECO:0007669"/>
    <property type="project" value="UniProtKB-UniRule"/>
</dbReference>
<evidence type="ECO:0000256" key="4">
    <source>
        <dbReference type="ARBA" id="ARBA00022755"/>
    </source>
</evidence>
<evidence type="ECO:0000256" key="6">
    <source>
        <dbReference type="ARBA" id="ARBA00022857"/>
    </source>
</evidence>
<keyword evidence="5 11" id="KW-0378">Hydrolase</keyword>
<dbReference type="STRING" id="1176198.SAMN05444716_107151"/>
<evidence type="ECO:0000259" key="12">
    <source>
        <dbReference type="Pfam" id="PF00763"/>
    </source>
</evidence>
<evidence type="ECO:0000313" key="15">
    <source>
        <dbReference type="Proteomes" id="UP000198873"/>
    </source>
</evidence>
<keyword evidence="10 11" id="KW-0511">Multifunctional enzyme</keyword>
<dbReference type="EC" id="3.5.4.9" evidence="11"/>
<comment type="pathway">
    <text evidence="1 11">One-carbon metabolism; tetrahydrofolate interconversion.</text>
</comment>
<dbReference type="GO" id="GO:0000105">
    <property type="term" value="P:L-histidine biosynthetic process"/>
    <property type="evidence" value="ECO:0007669"/>
    <property type="project" value="UniProtKB-KW"/>
</dbReference>
<evidence type="ECO:0000256" key="7">
    <source>
        <dbReference type="ARBA" id="ARBA00023002"/>
    </source>
</evidence>
<dbReference type="HAMAP" id="MF_01576">
    <property type="entry name" value="THF_DHG_CYH"/>
    <property type="match status" value="1"/>
</dbReference>
<dbReference type="CDD" id="cd01080">
    <property type="entry name" value="NAD_bind_m-THF_DH_Cyclohyd"/>
    <property type="match status" value="1"/>
</dbReference>
<dbReference type="SUPFAM" id="SSF51735">
    <property type="entry name" value="NAD(P)-binding Rossmann-fold domains"/>
    <property type="match status" value="1"/>
</dbReference>
<dbReference type="Pfam" id="PF02882">
    <property type="entry name" value="THF_DHG_CYH_C"/>
    <property type="match status" value="1"/>
</dbReference>
<dbReference type="GO" id="GO:0005829">
    <property type="term" value="C:cytosol"/>
    <property type="evidence" value="ECO:0007669"/>
    <property type="project" value="TreeGrafter"/>
</dbReference>
<dbReference type="Gene3D" id="3.40.50.720">
    <property type="entry name" value="NAD(P)-binding Rossmann-like Domain"/>
    <property type="match status" value="1"/>
</dbReference>
<dbReference type="InterPro" id="IPR036291">
    <property type="entry name" value="NAD(P)-bd_dom_sf"/>
</dbReference>
<sequence length="290" mass="28556">MTETATLSGREHATRLRADTTVEAARLTATGTPPRLAVVTATADESSAWYVRSIAKAAGKCGIHCDIADLGPDAAPAAIRDRLTELSADPAVHGIILQTPLPPGANAQELAGAIAVAKDVDGAGPLSLGRLTAGLPAFAPATAEAVVAVLDAHDIPLAGRRVAVVGRSTVVGKPAAQLLLARDATVTVAHSRTTDLAALTASADIVVAAAGRPGLITAAHLRPGAVVVDVGTNPTPDGGLTGDVDAASVTGKAAALTPVPGGVGPVTTALLLHHTVRAAATAHSAADSAA</sequence>
<evidence type="ECO:0000256" key="9">
    <source>
        <dbReference type="ARBA" id="ARBA00023167"/>
    </source>
</evidence>
<evidence type="ECO:0000256" key="3">
    <source>
        <dbReference type="ARBA" id="ARBA00022605"/>
    </source>
</evidence>
<comment type="catalytic activity">
    <reaction evidence="11">
        <text>(6R)-5,10-methylene-5,6,7,8-tetrahydrofolate + NADP(+) = (6R)-5,10-methenyltetrahydrofolate + NADPH</text>
        <dbReference type="Rhea" id="RHEA:22812"/>
        <dbReference type="ChEBI" id="CHEBI:15636"/>
        <dbReference type="ChEBI" id="CHEBI:57455"/>
        <dbReference type="ChEBI" id="CHEBI:57783"/>
        <dbReference type="ChEBI" id="CHEBI:58349"/>
        <dbReference type="EC" id="1.5.1.5"/>
    </reaction>
</comment>
<evidence type="ECO:0000256" key="10">
    <source>
        <dbReference type="ARBA" id="ARBA00023268"/>
    </source>
</evidence>
<keyword evidence="6 11" id="KW-0521">NADP</keyword>
<dbReference type="PANTHER" id="PTHR48099">
    <property type="entry name" value="C-1-TETRAHYDROFOLATE SYNTHASE, CYTOPLASMIC-RELATED"/>
    <property type="match status" value="1"/>
</dbReference>
<dbReference type="GO" id="GO:0035999">
    <property type="term" value="P:tetrahydrofolate interconversion"/>
    <property type="evidence" value="ECO:0007669"/>
    <property type="project" value="UniProtKB-UniRule"/>
</dbReference>
<dbReference type="InterPro" id="IPR020631">
    <property type="entry name" value="THF_DH/CycHdrlase_NAD-bd_dom"/>
</dbReference>
<organism evidence="14 15">
    <name type="scientific">Streptomyces harbinensis</name>
    <dbReference type="NCBI Taxonomy" id="1176198"/>
    <lineage>
        <taxon>Bacteria</taxon>
        <taxon>Bacillati</taxon>
        <taxon>Actinomycetota</taxon>
        <taxon>Actinomycetes</taxon>
        <taxon>Kitasatosporales</taxon>
        <taxon>Streptomycetaceae</taxon>
        <taxon>Streptomyces</taxon>
    </lineage>
</organism>
<keyword evidence="3 11" id="KW-0028">Amino-acid biosynthesis</keyword>
<dbReference type="Gene3D" id="3.40.50.10860">
    <property type="entry name" value="Leucine Dehydrogenase, chain A, domain 1"/>
    <property type="match status" value="1"/>
</dbReference>
<dbReference type="GO" id="GO:0006164">
    <property type="term" value="P:purine nucleotide biosynthetic process"/>
    <property type="evidence" value="ECO:0007669"/>
    <property type="project" value="UniProtKB-KW"/>
</dbReference>
<dbReference type="Proteomes" id="UP000198873">
    <property type="component" value="Unassembled WGS sequence"/>
</dbReference>
<keyword evidence="8 11" id="KW-0368">Histidine biosynthesis</keyword>
<keyword evidence="15" id="KW-1185">Reference proteome</keyword>
<evidence type="ECO:0000256" key="5">
    <source>
        <dbReference type="ARBA" id="ARBA00022801"/>
    </source>
</evidence>
<dbReference type="PANTHER" id="PTHR48099:SF5">
    <property type="entry name" value="C-1-TETRAHYDROFOLATE SYNTHASE, CYTOPLASMIC"/>
    <property type="match status" value="1"/>
</dbReference>
<feature type="binding site" evidence="11">
    <location>
        <position position="232"/>
    </location>
    <ligand>
        <name>NADP(+)</name>
        <dbReference type="ChEBI" id="CHEBI:58349"/>
    </ligand>
</feature>
<dbReference type="SUPFAM" id="SSF53223">
    <property type="entry name" value="Aminoacid dehydrogenase-like, N-terminal domain"/>
    <property type="match status" value="1"/>
</dbReference>
<dbReference type="AlphaFoldDB" id="A0A1I6V7G9"/>